<keyword evidence="2" id="KW-1185">Reference proteome</keyword>
<dbReference type="Proteomes" id="UP001501102">
    <property type="component" value="Unassembled WGS sequence"/>
</dbReference>
<dbReference type="EMBL" id="BAAAXZ010000019">
    <property type="protein sequence ID" value="GAA2911714.1"/>
    <property type="molecule type" value="Genomic_DNA"/>
</dbReference>
<evidence type="ECO:0000313" key="2">
    <source>
        <dbReference type="Proteomes" id="UP001501102"/>
    </source>
</evidence>
<gene>
    <name evidence="1" type="ORF">GCM10020221_04290</name>
</gene>
<proteinExistence type="predicted"/>
<comment type="caution">
    <text evidence="1">The sequence shown here is derived from an EMBL/GenBank/DDBJ whole genome shotgun (WGS) entry which is preliminary data.</text>
</comment>
<evidence type="ECO:0000313" key="1">
    <source>
        <dbReference type="EMBL" id="GAA2911714.1"/>
    </source>
</evidence>
<reference evidence="1 2" key="1">
    <citation type="journal article" date="2019" name="Int. J. Syst. Evol. Microbiol.">
        <title>The Global Catalogue of Microorganisms (GCM) 10K type strain sequencing project: providing services to taxonomists for standard genome sequencing and annotation.</title>
        <authorList>
            <consortium name="The Broad Institute Genomics Platform"/>
            <consortium name="The Broad Institute Genome Sequencing Center for Infectious Disease"/>
            <person name="Wu L."/>
            <person name="Ma J."/>
        </authorList>
    </citation>
    <scope>NUCLEOTIDE SEQUENCE [LARGE SCALE GENOMIC DNA]</scope>
    <source>
        <strain evidence="1 2">JCM 4087</strain>
    </source>
</reference>
<protein>
    <submittedName>
        <fullName evidence="1">Uncharacterized protein</fullName>
    </submittedName>
</protein>
<accession>A0ABN3WF34</accession>
<organism evidence="1 2">
    <name type="scientific">Streptomyces thioluteus</name>
    <dbReference type="NCBI Taxonomy" id="66431"/>
    <lineage>
        <taxon>Bacteria</taxon>
        <taxon>Bacillati</taxon>
        <taxon>Actinomycetota</taxon>
        <taxon>Actinomycetes</taxon>
        <taxon>Kitasatosporales</taxon>
        <taxon>Streptomycetaceae</taxon>
        <taxon>Streptomyces</taxon>
    </lineage>
</organism>
<sequence>MQDVADDGDRRPGQVLAEARVGADQTAAAKVLSDEHVQSLAICLLGDRLSLSPTTPFPQIQHTTFIHTRAAHQGCTIHIKDKTQIVIF</sequence>
<name>A0ABN3WF34_STRTU</name>